<dbReference type="InterPro" id="IPR019151">
    <property type="entry name" value="Proteasome_assmbl_chaperone_2"/>
</dbReference>
<feature type="region of interest" description="Disordered" evidence="1">
    <location>
        <begin position="247"/>
        <end position="269"/>
    </location>
</feature>
<protein>
    <submittedName>
        <fullName evidence="2">Protein containing DUF75</fullName>
    </submittedName>
</protein>
<dbReference type="Pfam" id="PF09754">
    <property type="entry name" value="PAC2"/>
    <property type="match status" value="1"/>
</dbReference>
<feature type="compositionally biased region" description="Polar residues" evidence="1">
    <location>
        <begin position="249"/>
        <end position="258"/>
    </location>
</feature>
<dbReference type="Gene3D" id="3.40.50.10900">
    <property type="entry name" value="PAC-like subunit"/>
    <property type="match status" value="1"/>
</dbReference>
<comment type="caution">
    <text evidence="2">The sequence shown here is derived from an EMBL/GenBank/DDBJ whole genome shotgun (WGS) entry which is preliminary data.</text>
</comment>
<name>T1AWN5_9ZZZZ</name>
<sequence>MSRSNAPSHSREANVDLEVVDTRGDSLRGAMMVVGFPTHGLVGSVAASYLVHTLDMTQVAYMVGEEFPPTVVMDEGVVNAPIRFYASKLVCGPDRSCQQLVVAISDIQPPAGLLSRLGRALLDWSEAKGIELVIAVEGQPIDKDDKGDARVVAMANRAAAPLLGKYHFTTASGVVTGFAGGLLLNALGRPLPVLCVIAQAHKDYPDARAAAKVIEAVNPLVPLMVLNTRPLRQKAKEIEAEVRHHLDEQQTASLTPRTGETVGPGEMYR</sequence>
<dbReference type="EMBL" id="AUZY01008699">
    <property type="protein sequence ID" value="EQD45089.1"/>
    <property type="molecule type" value="Genomic_DNA"/>
</dbReference>
<dbReference type="SUPFAM" id="SSF159659">
    <property type="entry name" value="Cgl1923-like"/>
    <property type="match status" value="1"/>
</dbReference>
<dbReference type="PANTHER" id="PTHR35610">
    <property type="entry name" value="3-ISOPROPYLMALATE DEHYDRATASE-RELATED"/>
    <property type="match status" value="1"/>
</dbReference>
<reference evidence="2" key="2">
    <citation type="journal article" date="2014" name="ISME J.">
        <title>Microbial stratification in low pH oxic and suboxic macroscopic growths along an acid mine drainage.</title>
        <authorList>
            <person name="Mendez-Garcia C."/>
            <person name="Mesa V."/>
            <person name="Sprenger R.R."/>
            <person name="Richter M."/>
            <person name="Diez M.S."/>
            <person name="Solano J."/>
            <person name="Bargiela R."/>
            <person name="Golyshina O.V."/>
            <person name="Manteca A."/>
            <person name="Ramos J.L."/>
            <person name="Gallego J.R."/>
            <person name="Llorente I."/>
            <person name="Martins Dos Santos V.A."/>
            <person name="Jensen O.N."/>
            <person name="Pelaez A.I."/>
            <person name="Sanchez J."/>
            <person name="Ferrer M."/>
        </authorList>
    </citation>
    <scope>NUCLEOTIDE SEQUENCE</scope>
</reference>
<reference evidence="2" key="1">
    <citation type="submission" date="2013-08" db="EMBL/GenBank/DDBJ databases">
        <authorList>
            <person name="Mendez C."/>
            <person name="Richter M."/>
            <person name="Ferrer M."/>
            <person name="Sanchez J."/>
        </authorList>
    </citation>
    <scope>NUCLEOTIDE SEQUENCE</scope>
</reference>
<accession>T1AWN5</accession>
<organism evidence="2">
    <name type="scientific">mine drainage metagenome</name>
    <dbReference type="NCBI Taxonomy" id="410659"/>
    <lineage>
        <taxon>unclassified sequences</taxon>
        <taxon>metagenomes</taxon>
        <taxon>ecological metagenomes</taxon>
    </lineage>
</organism>
<evidence type="ECO:0000256" key="1">
    <source>
        <dbReference type="SAM" id="MobiDB-lite"/>
    </source>
</evidence>
<dbReference type="InterPro" id="IPR038389">
    <property type="entry name" value="PSMG2_sf"/>
</dbReference>
<gene>
    <name evidence="2" type="ORF">B1B_13221</name>
</gene>
<dbReference type="AlphaFoldDB" id="T1AWN5"/>
<dbReference type="PANTHER" id="PTHR35610:SF3">
    <property type="entry name" value="PROTEASOME ASSEMBLY CHAPERONE FAMILY PROTEIN"/>
    <property type="match status" value="1"/>
</dbReference>
<proteinExistence type="predicted"/>
<evidence type="ECO:0000313" key="2">
    <source>
        <dbReference type="EMBL" id="EQD45089.1"/>
    </source>
</evidence>